<evidence type="ECO:0000259" key="1">
    <source>
        <dbReference type="Pfam" id="PF00646"/>
    </source>
</evidence>
<feature type="domain" description="KIB1-4 beta-propeller" evidence="2">
    <location>
        <begin position="67"/>
        <end position="353"/>
    </location>
</feature>
<proteinExistence type="predicted"/>
<organism evidence="3 4">
    <name type="scientific">Musa troglodytarum</name>
    <name type="common">fe'i banana</name>
    <dbReference type="NCBI Taxonomy" id="320322"/>
    <lineage>
        <taxon>Eukaryota</taxon>
        <taxon>Viridiplantae</taxon>
        <taxon>Streptophyta</taxon>
        <taxon>Embryophyta</taxon>
        <taxon>Tracheophyta</taxon>
        <taxon>Spermatophyta</taxon>
        <taxon>Magnoliopsida</taxon>
        <taxon>Liliopsida</taxon>
        <taxon>Zingiberales</taxon>
        <taxon>Musaceae</taxon>
        <taxon>Musa</taxon>
    </lineage>
</organism>
<dbReference type="AlphaFoldDB" id="A0A9E7GYR3"/>
<keyword evidence="4" id="KW-1185">Reference proteome</keyword>
<gene>
    <name evidence="3" type="ORF">MUK42_11752</name>
</gene>
<dbReference type="InterPro" id="IPR001810">
    <property type="entry name" value="F-box_dom"/>
</dbReference>
<evidence type="ECO:0000313" key="4">
    <source>
        <dbReference type="Proteomes" id="UP001055439"/>
    </source>
</evidence>
<name>A0A9E7GYR3_9LILI</name>
<reference evidence="3" key="1">
    <citation type="submission" date="2022-05" db="EMBL/GenBank/DDBJ databases">
        <title>The Musa troglodytarum L. genome provides insights into the mechanism of non-climacteric behaviour and enrichment of carotenoids.</title>
        <authorList>
            <person name="Wang J."/>
        </authorList>
    </citation>
    <scope>NUCLEOTIDE SEQUENCE</scope>
    <source>
        <tissue evidence="3">Leaf</tissue>
    </source>
</reference>
<dbReference type="SUPFAM" id="SSF81383">
    <property type="entry name" value="F-box domain"/>
    <property type="match status" value="1"/>
</dbReference>
<dbReference type="EMBL" id="CP097509">
    <property type="protein sequence ID" value="URE19878.1"/>
    <property type="molecule type" value="Genomic_DNA"/>
</dbReference>
<dbReference type="PANTHER" id="PTHR44586:SF25">
    <property type="entry name" value="(WILD MALAYSIAN BANANA) HYPOTHETICAL PROTEIN"/>
    <property type="match status" value="1"/>
</dbReference>
<dbReference type="InterPro" id="IPR036047">
    <property type="entry name" value="F-box-like_dom_sf"/>
</dbReference>
<dbReference type="Pfam" id="PF00646">
    <property type="entry name" value="F-box"/>
    <property type="match status" value="1"/>
</dbReference>
<dbReference type="Proteomes" id="UP001055439">
    <property type="component" value="Chromosome 7"/>
</dbReference>
<dbReference type="InterPro" id="IPR005174">
    <property type="entry name" value="KIB1-4_b-propeller"/>
</dbReference>
<accession>A0A9E7GYR3</accession>
<evidence type="ECO:0000313" key="3">
    <source>
        <dbReference type="EMBL" id="URE19878.1"/>
    </source>
</evidence>
<dbReference type="Gene3D" id="1.20.1280.50">
    <property type="match status" value="1"/>
</dbReference>
<dbReference type="OrthoDB" id="1937564at2759"/>
<dbReference type="PANTHER" id="PTHR44586">
    <property type="entry name" value="F-BOX DOMAIN CONTAINING PROTEIN, EXPRESSED"/>
    <property type="match status" value="1"/>
</dbReference>
<feature type="domain" description="F-box" evidence="1">
    <location>
        <begin position="4"/>
        <end position="40"/>
    </location>
</feature>
<dbReference type="Pfam" id="PF03478">
    <property type="entry name" value="Beta-prop_KIB1-4"/>
    <property type="match status" value="1"/>
</dbReference>
<evidence type="ECO:0000259" key="2">
    <source>
        <dbReference type="Pfam" id="PF03478"/>
    </source>
</evidence>
<sequence length="383" mass="44194">MADWSKLSIDISSLIHGELSVLDYIRVGAVCKQWNFACKLKYHCPTKKPQSPWLVLPDECDTTTIKFFSILEKKTYKIPCPEPMIHRRAYIGSGHGWLVTVNDTCSMHLLNPLTGAQIPLPPVTTLPFVSAHHNSHGQIIEFVVEVPYGANIISTLVFSFERMRCIFFQKAVLSAVPDVGDNCLIMMICNNWKHLVIGRAGGEAWKCISIYHHYTNIIHRKGKFHTISDTGIVKVWEHDGLFLRPKIIKSNIRYFLNQFMHYLVESLDGNLLLIVRAQEEIKPSDGFLVFSLDEQEQKWKKVNNLHEQTLFLGYNHSVCLSAANLPELQHSCIYSTNNKLLYFQHGSHDMEIFYLKEKKTRRIYHLERHLNWPPPIWLTPSLS</sequence>
<protein>
    <submittedName>
        <fullName evidence="3">F-box and DUF domain containing protein</fullName>
    </submittedName>
</protein>